<dbReference type="PANTHER" id="PTHR45672">
    <property type="entry name" value="PROTEIN DISULFIDE-ISOMERASE C17H9.14C-RELATED"/>
    <property type="match status" value="1"/>
</dbReference>
<sequence>MRLAELYTRWAQISVLLCSLLIQLVSCVPSPAPVGFGDINAKLPALTPSDFSTSTSKGMWLVEFYSPSCPHCRHFAPVWQDVVEVQEHLALTADFHMSRVNCLTFGDLCNEQKIEGYPTLKLYADSKYIEDYTGKRKYDDLTSYVTARARDYQKAKHEAQMQGQGQNAGH</sequence>
<name>A0A316W2G4_9BASI</name>
<evidence type="ECO:0000256" key="3">
    <source>
        <dbReference type="SAM" id="SignalP"/>
    </source>
</evidence>
<dbReference type="GO" id="GO:0003756">
    <property type="term" value="F:protein disulfide isomerase activity"/>
    <property type="evidence" value="ECO:0007669"/>
    <property type="project" value="TreeGrafter"/>
</dbReference>
<keyword evidence="6" id="KW-1185">Reference proteome</keyword>
<dbReference type="CDD" id="cd02961">
    <property type="entry name" value="PDI_a_family"/>
    <property type="match status" value="1"/>
</dbReference>
<dbReference type="GO" id="GO:0005783">
    <property type="term" value="C:endoplasmic reticulum"/>
    <property type="evidence" value="ECO:0007669"/>
    <property type="project" value="TreeGrafter"/>
</dbReference>
<reference evidence="5 6" key="1">
    <citation type="journal article" date="2018" name="Mol. Biol. Evol.">
        <title>Broad Genomic Sampling Reveals a Smut Pathogenic Ancestry of the Fungal Clade Ustilaginomycotina.</title>
        <authorList>
            <person name="Kijpornyongpan T."/>
            <person name="Mondo S.J."/>
            <person name="Barry K."/>
            <person name="Sandor L."/>
            <person name="Lee J."/>
            <person name="Lipzen A."/>
            <person name="Pangilinan J."/>
            <person name="LaButti K."/>
            <person name="Hainaut M."/>
            <person name="Henrissat B."/>
            <person name="Grigoriev I.V."/>
            <person name="Spatafora J.W."/>
            <person name="Aime M.C."/>
        </authorList>
    </citation>
    <scope>NUCLEOTIDE SEQUENCE [LARGE SCALE GENOMIC DNA]</scope>
    <source>
        <strain evidence="5 6">MCA 4658</strain>
    </source>
</reference>
<dbReference type="InParanoid" id="A0A316W2G4"/>
<keyword evidence="2 3" id="KW-0732">Signal</keyword>
<gene>
    <name evidence="5" type="ORF">IE81DRAFT_324048</name>
</gene>
<dbReference type="OrthoDB" id="72053at2759"/>
<dbReference type="InterPro" id="IPR036249">
    <property type="entry name" value="Thioredoxin-like_sf"/>
</dbReference>
<dbReference type="Pfam" id="PF00085">
    <property type="entry name" value="Thioredoxin"/>
    <property type="match status" value="1"/>
</dbReference>
<protein>
    <submittedName>
        <fullName evidence="5">Thioredoxin-like protein</fullName>
    </submittedName>
</protein>
<evidence type="ECO:0000256" key="1">
    <source>
        <dbReference type="ARBA" id="ARBA00006347"/>
    </source>
</evidence>
<dbReference type="InterPro" id="IPR051063">
    <property type="entry name" value="PDI"/>
</dbReference>
<feature type="domain" description="Thioredoxin" evidence="4">
    <location>
        <begin position="32"/>
        <end position="150"/>
    </location>
</feature>
<dbReference type="AlphaFoldDB" id="A0A316W2G4"/>
<accession>A0A316W2G4</accession>
<dbReference type="EMBL" id="KZ819386">
    <property type="protein sequence ID" value="PWN41875.1"/>
    <property type="molecule type" value="Genomic_DNA"/>
</dbReference>
<dbReference type="PANTHER" id="PTHR45672:SF3">
    <property type="entry name" value="THIOREDOXIN DOMAIN-CONTAINING PROTEIN 5"/>
    <property type="match status" value="1"/>
</dbReference>
<evidence type="ECO:0000259" key="4">
    <source>
        <dbReference type="PROSITE" id="PS51352"/>
    </source>
</evidence>
<dbReference type="RefSeq" id="XP_025369035.1">
    <property type="nucleotide sequence ID" value="XM_025514130.1"/>
</dbReference>
<dbReference type="GO" id="GO:0006457">
    <property type="term" value="P:protein folding"/>
    <property type="evidence" value="ECO:0007669"/>
    <property type="project" value="TreeGrafter"/>
</dbReference>
<comment type="similarity">
    <text evidence="1">Belongs to the protein disulfide isomerase family.</text>
</comment>
<dbReference type="Proteomes" id="UP000245783">
    <property type="component" value="Unassembled WGS sequence"/>
</dbReference>
<dbReference type="GeneID" id="37036000"/>
<feature type="signal peptide" evidence="3">
    <location>
        <begin position="1"/>
        <end position="27"/>
    </location>
</feature>
<organism evidence="5 6">
    <name type="scientific">Ceraceosorus guamensis</name>
    <dbReference type="NCBI Taxonomy" id="1522189"/>
    <lineage>
        <taxon>Eukaryota</taxon>
        <taxon>Fungi</taxon>
        <taxon>Dikarya</taxon>
        <taxon>Basidiomycota</taxon>
        <taxon>Ustilaginomycotina</taxon>
        <taxon>Exobasidiomycetes</taxon>
        <taxon>Ceraceosorales</taxon>
        <taxon>Ceraceosoraceae</taxon>
        <taxon>Ceraceosorus</taxon>
    </lineage>
</organism>
<evidence type="ECO:0000313" key="5">
    <source>
        <dbReference type="EMBL" id="PWN41875.1"/>
    </source>
</evidence>
<dbReference type="PROSITE" id="PS51352">
    <property type="entry name" value="THIOREDOXIN_2"/>
    <property type="match status" value="1"/>
</dbReference>
<dbReference type="InterPro" id="IPR013766">
    <property type="entry name" value="Thioredoxin_domain"/>
</dbReference>
<dbReference type="Gene3D" id="3.40.30.10">
    <property type="entry name" value="Glutaredoxin"/>
    <property type="match status" value="1"/>
</dbReference>
<proteinExistence type="inferred from homology"/>
<dbReference type="SUPFAM" id="SSF52833">
    <property type="entry name" value="Thioredoxin-like"/>
    <property type="match status" value="1"/>
</dbReference>
<evidence type="ECO:0000313" key="6">
    <source>
        <dbReference type="Proteomes" id="UP000245783"/>
    </source>
</evidence>
<feature type="chain" id="PRO_5016266775" evidence="3">
    <location>
        <begin position="28"/>
        <end position="170"/>
    </location>
</feature>
<dbReference type="STRING" id="1522189.A0A316W2G4"/>
<evidence type="ECO:0000256" key="2">
    <source>
        <dbReference type="ARBA" id="ARBA00022729"/>
    </source>
</evidence>